<evidence type="ECO:0000313" key="1">
    <source>
        <dbReference type="EMBL" id="AKJ73980.1"/>
    </source>
</evidence>
<organism evidence="1 2">
    <name type="scientific">Salmonella phage 36</name>
    <dbReference type="NCBI Taxonomy" id="1654889"/>
    <lineage>
        <taxon>Viruses</taxon>
        <taxon>Duplodnaviria</taxon>
        <taxon>Heunggongvirae</taxon>
        <taxon>Uroviricota</taxon>
        <taxon>Caudoviricetes</taxon>
        <taxon>Drexlerviridae</taxon>
        <taxon>Tempevirinae</taxon>
        <taxon>Tlsvirus</taxon>
        <taxon>Tlsvirus tv36</taxon>
    </lineage>
</organism>
<evidence type="ECO:0000313" key="2">
    <source>
        <dbReference type="Proteomes" id="UP000202469"/>
    </source>
</evidence>
<dbReference type="RefSeq" id="YP_009223430.1">
    <property type="nucleotide sequence ID" value="NC_029071.1"/>
</dbReference>
<sequence>MIDATPKDNPPCAGFCCVCNLAIITPQQEDFIMAKKTEAPAAEV</sequence>
<name>A0A0N7CD92_9CAUD</name>
<gene>
    <name evidence="1" type="ORF">SP36_8</name>
</gene>
<dbReference type="GeneID" id="26794518"/>
<dbReference type="Proteomes" id="UP000202469">
    <property type="component" value="Genome"/>
</dbReference>
<dbReference type="KEGG" id="vg:26794518"/>
<reference evidence="1 2" key="1">
    <citation type="journal article" date="2016" name="Virus Genes">
        <title>Genomic characterization of Salmonella bacteriophages isolated from India.</title>
        <authorList>
            <person name="Karpe Y.A."/>
            <person name="Kanade G.D."/>
            <person name="Pingale K.D."/>
            <person name="Arankalle V.A."/>
            <person name="Banerjee K."/>
        </authorList>
    </citation>
    <scope>NUCLEOTIDE SEQUENCE [LARGE SCALE GENOMIC DNA]</scope>
</reference>
<dbReference type="EMBL" id="KR296690">
    <property type="protein sequence ID" value="AKJ73980.1"/>
    <property type="molecule type" value="Genomic_DNA"/>
</dbReference>
<accession>A0A0N7CD92</accession>
<proteinExistence type="predicted"/>
<protein>
    <submittedName>
        <fullName evidence="1">Uncharacterized protein</fullName>
    </submittedName>
</protein>